<dbReference type="Proteomes" id="UP000030207">
    <property type="component" value="Segment"/>
</dbReference>
<dbReference type="EMBL" id="KM236246">
    <property type="protein sequence ID" value="AIW03480.1"/>
    <property type="molecule type" value="Genomic_DNA"/>
</dbReference>
<sequence>MKFKRMSEIYSRLLDYTITNTDELNDFSVGSAARAMYEAIAMELEQYYVLNRENMTEAIEQGVYSSFGFTRKKAVRAYGVVQVSFHNALQNDIILSRGSRFLSSANAYPQLYETLIDYRIPKGSLVADFEVYCLSPGSTGNIPEKTLDMMQSPIANVSKVSNPSAFQTGQDQEPLEEQRARFSAFIKALSKATKPAIEYGTRTVEEVAGVYVDEETGRVNVYAHDRNGNLPDSVKLKIETTLEDYRAAGIPVRVLPVTRQAVDVDVVVTLTNKNAITPTFKSRIELEISRYLNSMQTSQSLILSDLTSVIRYLDRQLIYDVSFNTPKGNTILKGSEIIRAGTVTVTLQ</sequence>
<feature type="domain" description="Baseplate protein J-like barrel" evidence="1">
    <location>
        <begin position="93"/>
        <end position="169"/>
    </location>
</feature>
<dbReference type="KEGG" id="vg:24608057"/>
<dbReference type="RefSeq" id="YP_009151645.1">
    <property type="nucleotide sequence ID" value="NC_027374.1"/>
</dbReference>
<protein>
    <submittedName>
        <fullName evidence="2">Baseplate assembly protein</fullName>
    </submittedName>
</protein>
<dbReference type="InterPro" id="IPR006949">
    <property type="entry name" value="Barrel_Baseplate_J-like"/>
</dbReference>
<dbReference type="Pfam" id="PF04865">
    <property type="entry name" value="Baseplate_J"/>
    <property type="match status" value="1"/>
</dbReference>
<name>A0A0A0RN50_9CAUD</name>
<evidence type="ECO:0000313" key="2">
    <source>
        <dbReference type="EMBL" id="AIW03480.1"/>
    </source>
</evidence>
<organism evidence="2 3">
    <name type="scientific">Bacillus phage Moonbeam</name>
    <dbReference type="NCBI Taxonomy" id="1540091"/>
    <lineage>
        <taxon>Viruses</taxon>
        <taxon>Duplodnaviria</taxon>
        <taxon>Heunggongvirae</taxon>
        <taxon>Uroviricota</taxon>
        <taxon>Caudoviricetes</taxon>
        <taxon>Herelleviridae</taxon>
        <taxon>Bastillevirinae</taxon>
        <taxon>Moonbeamvirus</taxon>
        <taxon>Moonbeamvirus moonbeam</taxon>
    </lineage>
</organism>
<proteinExistence type="predicted"/>
<gene>
    <name evidence="2" type="ORF">CPT_Moonbeam82</name>
</gene>
<evidence type="ECO:0000259" key="1">
    <source>
        <dbReference type="Pfam" id="PF04865"/>
    </source>
</evidence>
<keyword evidence="3" id="KW-1185">Reference proteome</keyword>
<accession>A0A0A0RN50</accession>
<evidence type="ECO:0000313" key="3">
    <source>
        <dbReference type="Proteomes" id="UP000030207"/>
    </source>
</evidence>
<reference evidence="2 3" key="1">
    <citation type="submission" date="2014-07" db="EMBL/GenBank/DDBJ databases">
        <title>Complete Genome of Bacillus megaterium Myophage Moonbeam.</title>
        <authorList>
            <person name="Cadungog J.N."/>
            <person name="Khatemi B.E."/>
            <person name="Hernandez A.C."/>
            <person name="Everett G.F.K."/>
        </authorList>
    </citation>
    <scope>NUCLEOTIDE SEQUENCE [LARGE SCALE GENOMIC DNA]</scope>
</reference>
<dbReference type="OrthoDB" id="4066at10239"/>
<dbReference type="GeneID" id="24608057"/>